<organism evidence="2 3">
    <name type="scientific">Spiroplasma melliferum KC3</name>
    <dbReference type="NCBI Taxonomy" id="570509"/>
    <lineage>
        <taxon>Bacteria</taxon>
        <taxon>Bacillati</taxon>
        <taxon>Mycoplasmatota</taxon>
        <taxon>Mollicutes</taxon>
        <taxon>Entomoplasmatales</taxon>
        <taxon>Spiroplasmataceae</taxon>
        <taxon>Spiroplasma</taxon>
    </lineage>
</organism>
<keyword evidence="1" id="KW-0472">Membrane</keyword>
<dbReference type="RefSeq" id="WP_004027888.1">
    <property type="nucleotide sequence ID" value="NZ_AGBZ02000001.1"/>
</dbReference>
<dbReference type="Proteomes" id="UP000004057">
    <property type="component" value="Unassembled WGS sequence"/>
</dbReference>
<dbReference type="AlphaFoldDB" id="A0AAI9T3W7"/>
<reference evidence="2 3" key="1">
    <citation type="journal article" date="2012" name="J. Proteome Res.">
        <title>Application of Spiroplasma melliferum proteogenomic profiling for the discovery of virulence factors and pathogenicity mechanisms in host-associated spiroplasmas.</title>
        <authorList>
            <person name="Alexeev D."/>
            <person name="Kostrjukova E."/>
            <person name="Aliper A."/>
            <person name="Popenko A."/>
            <person name="Bazaleev N."/>
            <person name="Tyakht A."/>
            <person name="Selezneva O."/>
            <person name="Akopian T."/>
            <person name="Prichodko E."/>
            <person name="Kondratov I."/>
            <person name="Chukin M."/>
            <person name="Demina I."/>
            <person name="Galyamina M."/>
            <person name="Kamashev D."/>
            <person name="Vanyushkina A."/>
            <person name="Ladygina V."/>
            <person name="Levitskii S."/>
            <person name="Lazarev V."/>
            <person name="Govorun V."/>
        </authorList>
    </citation>
    <scope>NUCLEOTIDE SEQUENCE [LARGE SCALE GENOMIC DNA]</scope>
    <source>
        <strain evidence="2 3">KC3</strain>
    </source>
</reference>
<keyword evidence="1" id="KW-0812">Transmembrane</keyword>
<proteinExistence type="predicted"/>
<sequence length="69" mass="7787">MLFLANTDQGTGNIMQAIEAWAEKLAQWMTAFTTWFLNFLGSNAILIIPIVLMFVVLGVETIRKLIHGY</sequence>
<name>A0AAI9T3W7_SPIME</name>
<dbReference type="EMBL" id="AGBZ02000001">
    <property type="protein sequence ID" value="KAI92761.1"/>
    <property type="molecule type" value="Genomic_DNA"/>
</dbReference>
<evidence type="ECO:0000256" key="1">
    <source>
        <dbReference type="SAM" id="Phobius"/>
    </source>
</evidence>
<keyword evidence="1" id="KW-1133">Transmembrane helix</keyword>
<evidence type="ECO:0000313" key="2">
    <source>
        <dbReference type="EMBL" id="KAI92761.1"/>
    </source>
</evidence>
<protein>
    <submittedName>
        <fullName evidence="2">Membrane protein</fullName>
    </submittedName>
</protein>
<comment type="caution">
    <text evidence="2">The sequence shown here is derived from an EMBL/GenBank/DDBJ whole genome shotgun (WGS) entry which is preliminary data.</text>
</comment>
<accession>A0AAI9T3W7</accession>
<evidence type="ECO:0000313" key="3">
    <source>
        <dbReference type="Proteomes" id="UP000004057"/>
    </source>
</evidence>
<gene>
    <name evidence="2" type="ORF">SPM_001745</name>
</gene>
<feature type="transmembrane region" description="Helical" evidence="1">
    <location>
        <begin position="35"/>
        <end position="59"/>
    </location>
</feature>